<sequence length="139" mass="15546">MRLNQMKAFCLVGVVLAALLLGNESKAQNPITLKCEEIGSAGRWNSSLEINTSEKKIIVDGESYSFSPQSSEKIVKNNVVREVSVIHEWTDGGISWKKEFHVNGKFDSDLTKRYRLNRITGDIHGPYSSGPCKKAEKLF</sequence>
<dbReference type="AlphaFoldDB" id="A0A5Q0M3Y2"/>
<proteinExistence type="predicted"/>
<dbReference type="EMBL" id="CP045644">
    <property type="protein sequence ID" value="QFZ83527.1"/>
    <property type="molecule type" value="Genomic_DNA"/>
</dbReference>
<organism evidence="2 3">
    <name type="scientific">Variovorax paradoxus</name>
    <dbReference type="NCBI Taxonomy" id="34073"/>
    <lineage>
        <taxon>Bacteria</taxon>
        <taxon>Pseudomonadati</taxon>
        <taxon>Pseudomonadota</taxon>
        <taxon>Betaproteobacteria</taxon>
        <taxon>Burkholderiales</taxon>
        <taxon>Comamonadaceae</taxon>
        <taxon>Variovorax</taxon>
    </lineage>
</organism>
<feature type="chain" id="PRO_5024969468" description="DUF3757 domain-containing protein" evidence="1">
    <location>
        <begin position="28"/>
        <end position="139"/>
    </location>
</feature>
<dbReference type="RefSeq" id="WP_153282240.1">
    <property type="nucleotide sequence ID" value="NZ_CP045644.1"/>
</dbReference>
<gene>
    <name evidence="2" type="ORF">GFK26_12535</name>
</gene>
<evidence type="ECO:0000256" key="1">
    <source>
        <dbReference type="SAM" id="SignalP"/>
    </source>
</evidence>
<evidence type="ECO:0000313" key="2">
    <source>
        <dbReference type="EMBL" id="QFZ83527.1"/>
    </source>
</evidence>
<evidence type="ECO:0000313" key="3">
    <source>
        <dbReference type="Proteomes" id="UP000326780"/>
    </source>
</evidence>
<feature type="signal peptide" evidence="1">
    <location>
        <begin position="1"/>
        <end position="27"/>
    </location>
</feature>
<dbReference type="Proteomes" id="UP000326780">
    <property type="component" value="Chromosome"/>
</dbReference>
<evidence type="ECO:0008006" key="4">
    <source>
        <dbReference type="Google" id="ProtNLM"/>
    </source>
</evidence>
<protein>
    <recommendedName>
        <fullName evidence="4">DUF3757 domain-containing protein</fullName>
    </recommendedName>
</protein>
<name>A0A5Q0M3Y2_VARPD</name>
<keyword evidence="1" id="KW-0732">Signal</keyword>
<accession>A0A5Q0M3Y2</accession>
<reference evidence="2 3" key="1">
    <citation type="submission" date="2019-10" db="EMBL/GenBank/DDBJ databases">
        <title>Complete genome sequence of Variovorax paradoxus 5C-2.</title>
        <authorList>
            <person name="Gogoleva N.E."/>
            <person name="Balkin A.S."/>
        </authorList>
    </citation>
    <scope>NUCLEOTIDE SEQUENCE [LARGE SCALE GENOMIC DNA]</scope>
    <source>
        <strain evidence="2 3">5C-2</strain>
    </source>
</reference>